<dbReference type="PROSITE" id="PS51374">
    <property type="entry name" value="NDPK_LIKE"/>
    <property type="match status" value="1"/>
</dbReference>
<dbReference type="SMART" id="SM00562">
    <property type="entry name" value="NDK"/>
    <property type="match status" value="1"/>
</dbReference>
<dbReference type="Pfam" id="PF00334">
    <property type="entry name" value="NDK"/>
    <property type="match status" value="1"/>
</dbReference>
<dbReference type="GO" id="GO:0005524">
    <property type="term" value="F:ATP binding"/>
    <property type="evidence" value="ECO:0007669"/>
    <property type="project" value="UniProtKB-KW"/>
</dbReference>
<evidence type="ECO:0000256" key="9">
    <source>
        <dbReference type="RuleBase" id="RU004011"/>
    </source>
</evidence>
<dbReference type="InParanoid" id="A0A7M7NTD8"/>
<feature type="binding site" evidence="8">
    <location>
        <position position="65"/>
    </location>
    <ligand>
        <name>ATP</name>
        <dbReference type="ChEBI" id="CHEBI:30616"/>
    </ligand>
</feature>
<dbReference type="GeneID" id="583346"/>
<comment type="similarity">
    <text evidence="8 9">Belongs to the NDK family.</text>
</comment>
<feature type="binding site" evidence="8">
    <location>
        <position position="16"/>
    </location>
    <ligand>
        <name>ATP</name>
        <dbReference type="ChEBI" id="CHEBI:30616"/>
    </ligand>
</feature>
<sequence>MCGSVSRLQLTLAVMKPDVVAHPYRFRTIKQIILENGFLVVCSKKLQWSKSDAARFYAEHEGRFFYNRLVGFMTSGPMCAQILAGDNAIARWRKLMGPTKTFRAKHLEPNSIRGEHGLTDTRNATHGSDSPETAAREINFFFPEFNIPLWLEREEPLFRRGEFELCKDGGIHIPKPTFTQPER</sequence>
<dbReference type="GO" id="GO:0006241">
    <property type="term" value="P:CTP biosynthetic process"/>
    <property type="evidence" value="ECO:0007669"/>
    <property type="project" value="InterPro"/>
</dbReference>
<dbReference type="AlphaFoldDB" id="A0A7M7NTD8"/>
<feature type="binding site" evidence="8">
    <location>
        <position position="99"/>
    </location>
    <ligand>
        <name>ATP</name>
        <dbReference type="ChEBI" id="CHEBI:30616"/>
    </ligand>
</feature>
<keyword evidence="4 10" id="KW-0547">Nucleotide-binding</keyword>
<feature type="compositionally biased region" description="Polar residues" evidence="11">
    <location>
        <begin position="120"/>
        <end position="131"/>
    </location>
</feature>
<dbReference type="Gene3D" id="3.30.70.141">
    <property type="entry name" value="Nucleoside diphosphate kinase-like domain"/>
    <property type="match status" value="1"/>
</dbReference>
<evidence type="ECO:0000256" key="6">
    <source>
        <dbReference type="ARBA" id="ARBA00022840"/>
    </source>
</evidence>
<dbReference type="CTD" id="10201"/>
<dbReference type="PROSITE" id="PS00469">
    <property type="entry name" value="NDPK"/>
    <property type="match status" value="1"/>
</dbReference>
<proteinExistence type="inferred from homology"/>
<comment type="cofactor">
    <cofactor evidence="1">
        <name>Mg(2+)</name>
        <dbReference type="ChEBI" id="CHEBI:18420"/>
    </cofactor>
</comment>
<evidence type="ECO:0000256" key="2">
    <source>
        <dbReference type="ARBA" id="ARBA00022679"/>
    </source>
</evidence>
<feature type="domain" description="Nucleoside diphosphate kinase-like" evidence="12">
    <location>
        <begin position="8"/>
        <end position="149"/>
    </location>
</feature>
<feature type="binding site" evidence="8">
    <location>
        <position position="123"/>
    </location>
    <ligand>
        <name>ATP</name>
        <dbReference type="ChEBI" id="CHEBI:30616"/>
    </ligand>
</feature>
<dbReference type="PANTHER" id="PTHR46956">
    <property type="entry name" value="NUCLEOSIDE DIPHOSPHATE KINASE 6"/>
    <property type="match status" value="1"/>
</dbReference>
<dbReference type="GO" id="GO:0006228">
    <property type="term" value="P:UTP biosynthetic process"/>
    <property type="evidence" value="ECO:0007669"/>
    <property type="project" value="InterPro"/>
</dbReference>
<dbReference type="InterPro" id="IPR034907">
    <property type="entry name" value="NDK-like_dom"/>
</dbReference>
<evidence type="ECO:0000259" key="12">
    <source>
        <dbReference type="SMART" id="SM00562"/>
    </source>
</evidence>
<dbReference type="InterPro" id="IPR037994">
    <property type="entry name" value="NDPk6"/>
</dbReference>
<dbReference type="PANTHER" id="PTHR46956:SF1">
    <property type="entry name" value="NUCLEOSIDE DIPHOSPHATE KINASE 6"/>
    <property type="match status" value="1"/>
</dbReference>
<protein>
    <recommendedName>
        <fullName evidence="10">Nucleoside diphosphate kinase</fullName>
        <ecNumber evidence="10">2.7.4.6</ecNumber>
    </recommendedName>
</protein>
<accession>A0A7M7NTD8</accession>
<dbReference type="SUPFAM" id="SSF54919">
    <property type="entry name" value="Nucleoside diphosphate kinase, NDK"/>
    <property type="match status" value="1"/>
</dbReference>
<comment type="catalytic activity">
    <reaction evidence="10">
        <text>a 2'-deoxyribonucleoside 5'-diphosphate + ATP = a 2'-deoxyribonucleoside 5'-triphosphate + ADP</text>
        <dbReference type="Rhea" id="RHEA:44640"/>
        <dbReference type="ChEBI" id="CHEBI:30616"/>
        <dbReference type="ChEBI" id="CHEBI:61560"/>
        <dbReference type="ChEBI" id="CHEBI:73316"/>
        <dbReference type="ChEBI" id="CHEBI:456216"/>
        <dbReference type="EC" id="2.7.4.6"/>
    </reaction>
</comment>
<dbReference type="EnsemblMetazoa" id="XM_030983240">
    <property type="protein sequence ID" value="XP_030839100"/>
    <property type="gene ID" value="LOC583346"/>
</dbReference>
<feature type="binding site" evidence="8">
    <location>
        <position position="93"/>
    </location>
    <ligand>
        <name>ATP</name>
        <dbReference type="ChEBI" id="CHEBI:30616"/>
    </ligand>
</feature>
<dbReference type="FunCoup" id="A0A7M7NTD8">
    <property type="interactions" value="583"/>
</dbReference>
<dbReference type="GO" id="GO:0006183">
    <property type="term" value="P:GTP biosynthetic process"/>
    <property type="evidence" value="ECO:0007669"/>
    <property type="project" value="InterPro"/>
</dbReference>
<evidence type="ECO:0000256" key="5">
    <source>
        <dbReference type="ARBA" id="ARBA00022777"/>
    </source>
</evidence>
<evidence type="ECO:0000256" key="10">
    <source>
        <dbReference type="RuleBase" id="RU004013"/>
    </source>
</evidence>
<keyword evidence="7" id="KW-0460">Magnesium</keyword>
<evidence type="ECO:0000256" key="11">
    <source>
        <dbReference type="SAM" id="MobiDB-lite"/>
    </source>
</evidence>
<dbReference type="InterPro" id="IPR023005">
    <property type="entry name" value="Nucleoside_diP_kinase_AS"/>
</dbReference>
<keyword evidence="6 10" id="KW-0067">ATP-binding</keyword>
<keyword evidence="14" id="KW-1185">Reference proteome</keyword>
<dbReference type="OMA" id="WRKEECQ"/>
<feature type="active site" description="Pros-phosphohistidine intermediate" evidence="8">
    <location>
        <position position="126"/>
    </location>
</feature>
<keyword evidence="2 10" id="KW-0808">Transferase</keyword>
<keyword evidence="3" id="KW-0479">Metal-binding</keyword>
<evidence type="ECO:0000256" key="1">
    <source>
        <dbReference type="ARBA" id="ARBA00001946"/>
    </source>
</evidence>
<dbReference type="InterPro" id="IPR036850">
    <property type="entry name" value="NDK-like_dom_sf"/>
</dbReference>
<dbReference type="OrthoDB" id="25346at2759"/>
<dbReference type="KEGG" id="spu:583346"/>
<evidence type="ECO:0000313" key="13">
    <source>
        <dbReference type="EnsemblMetazoa" id="XP_030839100"/>
    </source>
</evidence>
<evidence type="ECO:0000256" key="7">
    <source>
        <dbReference type="ARBA" id="ARBA00022842"/>
    </source>
</evidence>
<feature type="region of interest" description="Disordered" evidence="11">
    <location>
        <begin position="112"/>
        <end position="131"/>
    </location>
</feature>
<evidence type="ECO:0000256" key="4">
    <source>
        <dbReference type="ARBA" id="ARBA00022741"/>
    </source>
</evidence>
<dbReference type="GO" id="GO:0046872">
    <property type="term" value="F:metal ion binding"/>
    <property type="evidence" value="ECO:0007669"/>
    <property type="project" value="UniProtKB-KW"/>
</dbReference>
<organism evidence="13 14">
    <name type="scientific">Strongylocentrotus purpuratus</name>
    <name type="common">Purple sea urchin</name>
    <dbReference type="NCBI Taxonomy" id="7668"/>
    <lineage>
        <taxon>Eukaryota</taxon>
        <taxon>Metazoa</taxon>
        <taxon>Echinodermata</taxon>
        <taxon>Eleutherozoa</taxon>
        <taxon>Echinozoa</taxon>
        <taxon>Echinoidea</taxon>
        <taxon>Euechinoidea</taxon>
        <taxon>Echinacea</taxon>
        <taxon>Camarodonta</taxon>
        <taxon>Echinidea</taxon>
        <taxon>Strongylocentrotidae</taxon>
        <taxon>Strongylocentrotus</taxon>
    </lineage>
</organism>
<dbReference type="RefSeq" id="XP_030839100.1">
    <property type="nucleotide sequence ID" value="XM_030983240.1"/>
</dbReference>
<name>A0A7M7NTD8_STRPU</name>
<reference evidence="14" key="1">
    <citation type="submission" date="2015-02" db="EMBL/GenBank/DDBJ databases">
        <title>Genome sequencing for Strongylocentrotus purpuratus.</title>
        <authorList>
            <person name="Murali S."/>
            <person name="Liu Y."/>
            <person name="Vee V."/>
            <person name="English A."/>
            <person name="Wang M."/>
            <person name="Skinner E."/>
            <person name="Han Y."/>
            <person name="Muzny D.M."/>
            <person name="Worley K.C."/>
            <person name="Gibbs R.A."/>
        </authorList>
    </citation>
    <scope>NUCLEOTIDE SEQUENCE</scope>
</reference>
<reference evidence="13" key="2">
    <citation type="submission" date="2021-01" db="UniProtKB">
        <authorList>
            <consortium name="EnsemblMetazoa"/>
        </authorList>
    </citation>
    <scope>IDENTIFICATION</scope>
</reference>
<evidence type="ECO:0000256" key="3">
    <source>
        <dbReference type="ARBA" id="ARBA00022723"/>
    </source>
</evidence>
<keyword evidence="5 10" id="KW-0418">Kinase</keyword>
<evidence type="ECO:0000313" key="14">
    <source>
        <dbReference type="Proteomes" id="UP000007110"/>
    </source>
</evidence>
<dbReference type="Proteomes" id="UP000007110">
    <property type="component" value="Unassembled WGS sequence"/>
</dbReference>
<dbReference type="PRINTS" id="PR01243">
    <property type="entry name" value="NUCDPKINASE"/>
</dbReference>
<feature type="binding site" evidence="8">
    <location>
        <position position="113"/>
    </location>
    <ligand>
        <name>ATP</name>
        <dbReference type="ChEBI" id="CHEBI:30616"/>
    </ligand>
</feature>
<dbReference type="GO" id="GO:0004550">
    <property type="term" value="F:nucleoside diphosphate kinase activity"/>
    <property type="evidence" value="ECO:0007669"/>
    <property type="project" value="UniProtKB-EC"/>
</dbReference>
<dbReference type="InterPro" id="IPR001564">
    <property type="entry name" value="Nucleoside_diP_kinase"/>
</dbReference>
<dbReference type="EC" id="2.7.4.6" evidence="10"/>
<evidence type="ECO:0000256" key="8">
    <source>
        <dbReference type="PROSITE-ProRule" id="PRU00706"/>
    </source>
</evidence>